<proteinExistence type="predicted"/>
<evidence type="ECO:0000313" key="3">
    <source>
        <dbReference type="Proteomes" id="UP000500767"/>
    </source>
</evidence>
<protein>
    <submittedName>
        <fullName evidence="2">Metallophosphoesterase</fullName>
    </submittedName>
</protein>
<dbReference type="Pfam" id="PF00149">
    <property type="entry name" value="Metallophos"/>
    <property type="match status" value="1"/>
</dbReference>
<name>A0A6M8GYC2_9PROT</name>
<gene>
    <name evidence="2" type="ORF">HN018_00920</name>
</gene>
<organism evidence="2 3">
    <name type="scientific">Lichenicola cladoniae</name>
    <dbReference type="NCBI Taxonomy" id="1484109"/>
    <lineage>
        <taxon>Bacteria</taxon>
        <taxon>Pseudomonadati</taxon>
        <taxon>Pseudomonadota</taxon>
        <taxon>Alphaproteobacteria</taxon>
        <taxon>Acetobacterales</taxon>
        <taxon>Acetobacteraceae</taxon>
        <taxon>Lichenicola</taxon>
    </lineage>
</organism>
<evidence type="ECO:0000259" key="1">
    <source>
        <dbReference type="Pfam" id="PF00149"/>
    </source>
</evidence>
<accession>A0A6M8GYC2</accession>
<dbReference type="GO" id="GO:0016787">
    <property type="term" value="F:hydrolase activity"/>
    <property type="evidence" value="ECO:0007669"/>
    <property type="project" value="InterPro"/>
</dbReference>
<reference evidence="2 3" key="1">
    <citation type="journal article" date="2014" name="World J. Microbiol. Biotechnol.">
        <title>Biodiversity and physiological characteristics of Antarctic and Arctic lichens-associated bacteria.</title>
        <authorList>
            <person name="Lee Y.M."/>
            <person name="Kim E.H."/>
            <person name="Lee H.K."/>
            <person name="Hong S.G."/>
        </authorList>
    </citation>
    <scope>NUCLEOTIDE SEQUENCE [LARGE SCALE GENOMIC DNA]</scope>
    <source>
        <strain evidence="2 3">PAMC 26569</strain>
    </source>
</reference>
<dbReference type="InterPro" id="IPR004843">
    <property type="entry name" value="Calcineurin-like_PHP"/>
</dbReference>
<feature type="domain" description="Calcineurin-like phosphoesterase" evidence="1">
    <location>
        <begin position="139"/>
        <end position="334"/>
    </location>
</feature>
<dbReference type="InterPro" id="IPR029052">
    <property type="entry name" value="Metallo-depent_PP-like"/>
</dbReference>
<sequence length="432" mass="46040">MPFEMPTARDPVLSLLQSAAARLSRLDGHGPGPHPLVQAVDSLVSHAQGSTAPQGHVSLPSLTCGRLGLQLLQARLAGDMEQVQTLNDRLAFSACDPRWAETLIDYAATLQPDGQPRAIPYIRHAALSDFVVAAATPSLRIGLISDWGTGTASAHTVAAQLATHRPDMVIHLGDIYFAGTTEECEINFLAPLRAVLPGTRLFSLCGNHDVYSGGDGYYGLLQRIGQPASYFCLRSPDLSWQILAADTGLHDRDPFDEAGSVTRLEPAEQAWHADKLRAFPGRTVFLSHHQPFSAFSRIGRAADHDPTNPNLMATHAILAGSGRIDAWFWGHEHALRLYAPYRGVAAGRNIGNGAIPVAAADDLSLAGLVDPPTLGARPPIDLVDGAYAHGFALLDLSPDGIEASYWIASRPAAPIHRERLGPQPVAGQAPGA</sequence>
<keyword evidence="3" id="KW-1185">Reference proteome</keyword>
<dbReference type="RefSeq" id="WP_171832766.1">
    <property type="nucleotide sequence ID" value="NZ_CP053708.1"/>
</dbReference>
<dbReference type="KEGG" id="lck:HN018_00920"/>
<dbReference type="AlphaFoldDB" id="A0A6M8GYC2"/>
<evidence type="ECO:0000313" key="2">
    <source>
        <dbReference type="EMBL" id="QKE88804.1"/>
    </source>
</evidence>
<dbReference type="SUPFAM" id="SSF56300">
    <property type="entry name" value="Metallo-dependent phosphatases"/>
    <property type="match status" value="1"/>
</dbReference>
<dbReference type="Gene3D" id="3.60.21.10">
    <property type="match status" value="1"/>
</dbReference>
<dbReference type="EMBL" id="CP053708">
    <property type="protein sequence ID" value="QKE88804.1"/>
    <property type="molecule type" value="Genomic_DNA"/>
</dbReference>
<dbReference type="Proteomes" id="UP000500767">
    <property type="component" value="Chromosome"/>
</dbReference>